<name>X1BXQ6_9ZZZZ</name>
<feature type="non-terminal residue" evidence="1">
    <location>
        <position position="1"/>
    </location>
</feature>
<organism evidence="1">
    <name type="scientific">marine sediment metagenome</name>
    <dbReference type="NCBI Taxonomy" id="412755"/>
    <lineage>
        <taxon>unclassified sequences</taxon>
        <taxon>metagenomes</taxon>
        <taxon>ecological metagenomes</taxon>
    </lineage>
</organism>
<dbReference type="EMBL" id="BART01022777">
    <property type="protein sequence ID" value="GAH00591.1"/>
    <property type="molecule type" value="Genomic_DNA"/>
</dbReference>
<reference evidence="1" key="1">
    <citation type="journal article" date="2014" name="Front. Microbiol.">
        <title>High frequency of phylogenetically diverse reductive dehalogenase-homologous genes in deep subseafloor sedimentary metagenomes.</title>
        <authorList>
            <person name="Kawai M."/>
            <person name="Futagami T."/>
            <person name="Toyoda A."/>
            <person name="Takaki Y."/>
            <person name="Nishi S."/>
            <person name="Hori S."/>
            <person name="Arai W."/>
            <person name="Tsubouchi T."/>
            <person name="Morono Y."/>
            <person name="Uchiyama I."/>
            <person name="Ito T."/>
            <person name="Fujiyama A."/>
            <person name="Inagaki F."/>
            <person name="Takami H."/>
        </authorList>
    </citation>
    <scope>NUCLEOTIDE SEQUENCE</scope>
    <source>
        <strain evidence="1">Expedition CK06-06</strain>
    </source>
</reference>
<comment type="caution">
    <text evidence="1">The sequence shown here is derived from an EMBL/GenBank/DDBJ whole genome shotgun (WGS) entry which is preliminary data.</text>
</comment>
<proteinExistence type="predicted"/>
<dbReference type="SUPFAM" id="SSF48452">
    <property type="entry name" value="TPR-like"/>
    <property type="match status" value="1"/>
</dbReference>
<dbReference type="Gene3D" id="1.25.40.10">
    <property type="entry name" value="Tetratricopeptide repeat domain"/>
    <property type="match status" value="1"/>
</dbReference>
<dbReference type="AlphaFoldDB" id="X1BXQ6"/>
<dbReference type="NCBIfam" id="NF047558">
    <property type="entry name" value="TPR_END_plus"/>
    <property type="match status" value="1"/>
</dbReference>
<dbReference type="InterPro" id="IPR011990">
    <property type="entry name" value="TPR-like_helical_dom_sf"/>
</dbReference>
<sequence length="122" mass="14368">VYSYLEMHQEVIETIEANQSESKRAYILSNKAIAYYHLGKNKRSHDLIKEIESSHQSGDSSYFSLAMIYAQMGSIDAAFEWLQKAYMNHEVSMFRLNVEPYFEPLYNDPRWQEMLDKVGFPK</sequence>
<accession>X1BXQ6</accession>
<evidence type="ECO:0000313" key="1">
    <source>
        <dbReference type="EMBL" id="GAH00591.1"/>
    </source>
</evidence>
<protein>
    <submittedName>
        <fullName evidence="1">Uncharacterized protein</fullName>
    </submittedName>
</protein>
<gene>
    <name evidence="1" type="ORF">S01H4_41618</name>
</gene>